<dbReference type="OrthoDB" id="10072614at2759"/>
<keyword evidence="11" id="KW-0539">Nucleus</keyword>
<dbReference type="GO" id="GO:0005524">
    <property type="term" value="F:ATP binding"/>
    <property type="evidence" value="ECO:0007669"/>
    <property type="project" value="UniProtKB-KW"/>
</dbReference>
<organism evidence="14 15">
    <name type="scientific">Dothidotthia symphoricarpi CBS 119687</name>
    <dbReference type="NCBI Taxonomy" id="1392245"/>
    <lineage>
        <taxon>Eukaryota</taxon>
        <taxon>Fungi</taxon>
        <taxon>Dikarya</taxon>
        <taxon>Ascomycota</taxon>
        <taxon>Pezizomycotina</taxon>
        <taxon>Dothideomycetes</taxon>
        <taxon>Pleosporomycetidae</taxon>
        <taxon>Pleosporales</taxon>
        <taxon>Dothidotthiaceae</taxon>
        <taxon>Dothidotthia</taxon>
    </lineage>
</organism>
<dbReference type="Proteomes" id="UP000799771">
    <property type="component" value="Unassembled WGS sequence"/>
</dbReference>
<keyword evidence="10" id="KW-0234">DNA repair</keyword>
<feature type="domain" description="RecF/RecN/SMC N-terminal" evidence="13">
    <location>
        <begin position="26"/>
        <end position="986"/>
    </location>
</feature>
<evidence type="ECO:0000256" key="5">
    <source>
        <dbReference type="ARBA" id="ARBA00022741"/>
    </source>
</evidence>
<dbReference type="GO" id="GO:0030915">
    <property type="term" value="C:Smc5-Smc6 complex"/>
    <property type="evidence" value="ECO:0007669"/>
    <property type="project" value="TreeGrafter"/>
</dbReference>
<dbReference type="InterPro" id="IPR003395">
    <property type="entry name" value="RecF/RecN/SMC_N"/>
</dbReference>
<protein>
    <submittedName>
        <fullName evidence="14">P-loop containing nucleoside triphosphate hydrolase protein</fullName>
    </submittedName>
</protein>
<dbReference type="GeneID" id="54404128"/>
<dbReference type="PANTHER" id="PTHR19306:SF6">
    <property type="entry name" value="STRUCTURAL MAINTENANCE OF CHROMOSOMES PROTEIN 6"/>
    <property type="match status" value="1"/>
</dbReference>
<comment type="subcellular location">
    <subcellularLocation>
        <location evidence="2">Chromosome</location>
    </subcellularLocation>
    <subcellularLocation>
        <location evidence="1">Nucleus</location>
    </subcellularLocation>
</comment>
<keyword evidence="4" id="KW-0158">Chromosome</keyword>
<proteinExistence type="inferred from homology"/>
<dbReference type="Gene3D" id="3.40.50.300">
    <property type="entry name" value="P-loop containing nucleotide triphosphate hydrolases"/>
    <property type="match status" value="2"/>
</dbReference>
<dbReference type="GO" id="GO:0003697">
    <property type="term" value="F:single-stranded DNA binding"/>
    <property type="evidence" value="ECO:0007669"/>
    <property type="project" value="TreeGrafter"/>
</dbReference>
<evidence type="ECO:0000256" key="1">
    <source>
        <dbReference type="ARBA" id="ARBA00004123"/>
    </source>
</evidence>
<dbReference type="SUPFAM" id="SSF52540">
    <property type="entry name" value="P-loop containing nucleoside triphosphate hydrolases"/>
    <property type="match status" value="1"/>
</dbReference>
<evidence type="ECO:0000256" key="12">
    <source>
        <dbReference type="SAM" id="Coils"/>
    </source>
</evidence>
<dbReference type="RefSeq" id="XP_033524326.1">
    <property type="nucleotide sequence ID" value="XM_033663696.1"/>
</dbReference>
<evidence type="ECO:0000256" key="11">
    <source>
        <dbReference type="ARBA" id="ARBA00023242"/>
    </source>
</evidence>
<keyword evidence="7" id="KW-0067">ATP-binding</keyword>
<evidence type="ECO:0000313" key="15">
    <source>
        <dbReference type="Proteomes" id="UP000799771"/>
    </source>
</evidence>
<sequence length="1003" mass="114084">WATQQVQRDFQATANKQNVPTESGIIEEIICVNFMCHEHLKVSLGPLINFIVGNNGSGKSAVLTALTICLGGKATATNRAQNLKSLIKEGKDHCTVSVRIKNQGALAYKSGDYGSSIVVERHFNRSGTSGFKLKDQNGKIFFLQGTQLETLNRDYQQIEQSLESMNTKAEFKESGLDVLRKKMEILTSKARRAENLEKMRAAETELAHQAAWAGVEQLEKEEAEMRREVQRLDALIEQRTAAVEAASVSYERADSAFQVAQEEVTELTTGMEPAQQQVKDAADQFNDVKKKLLGLMADERKSGGDVKLKQDEVARYEADIEQLRQRQAQADNGRMEEKVREVEEAKTERERAETAYSKHNEGFAELQEQLKTVQNEKIPIDKNVERARGDERRIRNNINTLQQGEGNWLNAYPNSRDLQKLLHAIDGDGRFREKPVGPMGRHVKLLLPQWGHILEKQFGGILNGFVVTSRSDQAILSGLMRKCGWTASILIGNNNRIDTTQHEPHSSLQTWLKALRIENHLVRNQFIINQGIEQTVLIEDQTEGTKFMHDRGPLTDKVKMCFTFADGDKRKGRVINYTSNGGINDSPIAEFRGLMRMQVDKEAQIREEQARHNEAQREVRELEDLARKLQEKIHVCKTQEQNHQRLKKQLDLKRQRAHDAVERLEIELSNATPDDAAIDVLQEQREVAKEELERAEGVFEDVVLQRVKLNDENRINKTNMDEAQKALDEHEYNKNKAIDLVTGAQGNQAEWKEARVAKQGEIDTMMKGAAEICPERVEIPDGKTQDQLVEKWQKLVATRKQAEDELGGSQSELLRQANGARKTHYEAMQELEHIKALRSHLINTVINRRARWKQFRSGISVRARVTFNYLLSERKFRGTLSIDHAKQALDIHVQPDIMEVSGDGRQTKTLSGGEKSFSTVCLLLSLWDAMGSPIRCLDEFDVFMDSVNRDRSMNMIIKAARRSIGRQFIFITPQSMNNVKQDSDVKIIRMRDPERGQSALNFQ</sequence>
<evidence type="ECO:0000256" key="2">
    <source>
        <dbReference type="ARBA" id="ARBA00004286"/>
    </source>
</evidence>
<dbReference type="EMBL" id="ML977505">
    <property type="protein sequence ID" value="KAF2129939.1"/>
    <property type="molecule type" value="Genomic_DNA"/>
</dbReference>
<dbReference type="InterPro" id="IPR027417">
    <property type="entry name" value="P-loop_NTPase"/>
</dbReference>
<evidence type="ECO:0000256" key="8">
    <source>
        <dbReference type="ARBA" id="ARBA00023054"/>
    </source>
</evidence>
<evidence type="ECO:0000259" key="13">
    <source>
        <dbReference type="Pfam" id="PF02463"/>
    </source>
</evidence>
<gene>
    <name evidence="14" type="ORF">P153DRAFT_290138</name>
</gene>
<name>A0A6A6ADM5_9PLEO</name>
<feature type="non-terminal residue" evidence="14">
    <location>
        <position position="1"/>
    </location>
</feature>
<evidence type="ECO:0000256" key="6">
    <source>
        <dbReference type="ARBA" id="ARBA00022763"/>
    </source>
</evidence>
<evidence type="ECO:0000256" key="10">
    <source>
        <dbReference type="ARBA" id="ARBA00023204"/>
    </source>
</evidence>
<keyword evidence="8 12" id="KW-0175">Coiled coil</keyword>
<reference evidence="14" key="1">
    <citation type="journal article" date="2020" name="Stud. Mycol.">
        <title>101 Dothideomycetes genomes: a test case for predicting lifestyles and emergence of pathogens.</title>
        <authorList>
            <person name="Haridas S."/>
            <person name="Albert R."/>
            <person name="Binder M."/>
            <person name="Bloem J."/>
            <person name="Labutti K."/>
            <person name="Salamov A."/>
            <person name="Andreopoulos B."/>
            <person name="Baker S."/>
            <person name="Barry K."/>
            <person name="Bills G."/>
            <person name="Bluhm B."/>
            <person name="Cannon C."/>
            <person name="Castanera R."/>
            <person name="Culley D."/>
            <person name="Daum C."/>
            <person name="Ezra D."/>
            <person name="Gonzalez J."/>
            <person name="Henrissat B."/>
            <person name="Kuo A."/>
            <person name="Liang C."/>
            <person name="Lipzen A."/>
            <person name="Lutzoni F."/>
            <person name="Magnuson J."/>
            <person name="Mondo S."/>
            <person name="Nolan M."/>
            <person name="Ohm R."/>
            <person name="Pangilinan J."/>
            <person name="Park H.-J."/>
            <person name="Ramirez L."/>
            <person name="Alfaro M."/>
            <person name="Sun H."/>
            <person name="Tritt A."/>
            <person name="Yoshinaga Y."/>
            <person name="Zwiers L.-H."/>
            <person name="Turgeon B."/>
            <person name="Goodwin S."/>
            <person name="Spatafora J."/>
            <person name="Crous P."/>
            <person name="Grigoriev I."/>
        </authorList>
    </citation>
    <scope>NUCLEOTIDE SEQUENCE</scope>
    <source>
        <strain evidence="14">CBS 119687</strain>
    </source>
</reference>
<keyword evidence="6" id="KW-0227">DNA damage</keyword>
<feature type="coiled-coil region" evidence="12">
    <location>
        <begin position="148"/>
        <end position="238"/>
    </location>
</feature>
<dbReference type="GO" id="GO:0005634">
    <property type="term" value="C:nucleus"/>
    <property type="evidence" value="ECO:0007669"/>
    <property type="project" value="UniProtKB-SubCell"/>
</dbReference>
<evidence type="ECO:0000256" key="7">
    <source>
        <dbReference type="ARBA" id="ARBA00022840"/>
    </source>
</evidence>
<evidence type="ECO:0000256" key="9">
    <source>
        <dbReference type="ARBA" id="ARBA00023172"/>
    </source>
</evidence>
<accession>A0A6A6ADM5</accession>
<dbReference type="GO" id="GO:0035861">
    <property type="term" value="C:site of double-strand break"/>
    <property type="evidence" value="ECO:0007669"/>
    <property type="project" value="TreeGrafter"/>
</dbReference>
<dbReference type="GO" id="GO:0003684">
    <property type="term" value="F:damaged DNA binding"/>
    <property type="evidence" value="ECO:0007669"/>
    <property type="project" value="TreeGrafter"/>
</dbReference>
<dbReference type="GO" id="GO:0016787">
    <property type="term" value="F:hydrolase activity"/>
    <property type="evidence" value="ECO:0007669"/>
    <property type="project" value="UniProtKB-KW"/>
</dbReference>
<keyword evidence="14" id="KW-0378">Hydrolase</keyword>
<evidence type="ECO:0000313" key="14">
    <source>
        <dbReference type="EMBL" id="KAF2129939.1"/>
    </source>
</evidence>
<feature type="coiled-coil region" evidence="12">
    <location>
        <begin position="306"/>
        <end position="376"/>
    </location>
</feature>
<dbReference type="Pfam" id="PF02463">
    <property type="entry name" value="SMC_N"/>
    <property type="match status" value="1"/>
</dbReference>
<keyword evidence="5" id="KW-0547">Nucleotide-binding</keyword>
<comment type="similarity">
    <text evidence="3">Belongs to the SMC family. SMC6 subfamily.</text>
</comment>
<keyword evidence="9" id="KW-0233">DNA recombination</keyword>
<dbReference type="PANTHER" id="PTHR19306">
    <property type="entry name" value="STRUCTURAL MAINTENANCE OF CHROMOSOMES 5,6 SMC5, SMC6"/>
    <property type="match status" value="1"/>
</dbReference>
<evidence type="ECO:0000256" key="4">
    <source>
        <dbReference type="ARBA" id="ARBA00022454"/>
    </source>
</evidence>
<dbReference type="GO" id="GO:0000724">
    <property type="term" value="P:double-strand break repair via homologous recombination"/>
    <property type="evidence" value="ECO:0007669"/>
    <property type="project" value="TreeGrafter"/>
</dbReference>
<feature type="coiled-coil region" evidence="12">
    <location>
        <begin position="598"/>
        <end position="740"/>
    </location>
</feature>
<evidence type="ECO:0000256" key="3">
    <source>
        <dbReference type="ARBA" id="ARBA00006793"/>
    </source>
</evidence>
<dbReference type="AlphaFoldDB" id="A0A6A6ADM5"/>
<keyword evidence="15" id="KW-1185">Reference proteome</keyword>